<organism evidence="1">
    <name type="scientific">Trypanosoma brucei brucei (strain 927/4 GUTat10.1)</name>
    <dbReference type="NCBI Taxonomy" id="185431"/>
    <lineage>
        <taxon>Eukaryota</taxon>
        <taxon>Discoba</taxon>
        <taxon>Euglenozoa</taxon>
        <taxon>Kinetoplastea</taxon>
        <taxon>Metakinetoplastina</taxon>
        <taxon>Trypanosomatida</taxon>
        <taxon>Trypanosomatidae</taxon>
        <taxon>Trypanosoma</taxon>
    </lineage>
</organism>
<sequence length="225" mass="25928">MDAGLIKFKSVIKINESRKTKGSTFTDSLCLLMALKTGPAVVTDSILRRICNLIINFMKLRVAISLQFVFSHCEITRDDKVDELENKGSHIPQTYHARITNIVTGMTRQLCNHAQFHFAEGRGPNTHRSTLLNHIKPTRKKKELEREGESLLAQFRTWTSKHFGWLHRVITRKVEELECRWCTNHTGNILKNYTATTQNNVKMEENEECKVVIATRQNDHIICPV</sequence>
<protein>
    <submittedName>
        <fullName evidence="1">Uncharacterized protein</fullName>
    </submittedName>
</protein>
<dbReference type="EMBL" id="CT009752">
    <property type="protein sequence ID" value="CAJ16969.1"/>
    <property type="molecule type" value="Genomic_DNA"/>
</dbReference>
<accession>Q4FKI8</accession>
<reference evidence="1" key="1">
    <citation type="submission" date="2005-06" db="EMBL/GenBank/DDBJ databases">
        <authorList>
            <person name="Lennard N."/>
            <person name="Barron A."/>
            <person name="Clark L."/>
            <person name="Corton C."/>
            <person name="Harris B."/>
            <person name="Line A."/>
            <person name="Berriman M."/>
            <person name="Hertz-Fowler C."/>
            <person name="Renauld H."/>
            <person name="Bohme U."/>
            <person name="Arrowsmith C."/>
            <person name="Cronin C."/>
            <person name="Davies R."/>
            <person name="Doggett J."/>
            <person name="Fraser A."/>
            <person name="Johnson D."/>
            <person name="Larke N."/>
            <person name="Leech V."/>
            <person name="Lord A."/>
            <person name="MacLeod A."/>
            <person name="Norbertczak H."/>
            <person name="Ormand D."/>
            <person name="Quail M."/>
            <person name="Rabbinowitsch E."/>
            <person name="Rajandream M."/>
            <person name="Reitter C."/>
            <person name="Sharp S."/>
            <person name="Woodward J."/>
            <person name="Hall N."/>
            <person name="Melville S.and.Barrell.B."/>
        </authorList>
    </citation>
    <scope>NUCLEOTIDE SEQUENCE</scope>
    <source>
        <strain evidence="1">927/4 GUTat10.1</strain>
    </source>
</reference>
<dbReference type="VEuPathDB" id="TriTrypDB:Tb10.v4.0258"/>
<gene>
    <name evidence="1" type="ORF">Tb10.v4.0258</name>
</gene>
<proteinExistence type="predicted"/>
<dbReference type="AlphaFoldDB" id="Q4FKI8"/>
<evidence type="ECO:0000313" key="1">
    <source>
        <dbReference type="EMBL" id="CAJ16969.1"/>
    </source>
</evidence>
<name>Q4FKI8_TRYB2</name>